<feature type="domain" description="Plasmodium RESA N-terminal" evidence="1">
    <location>
        <begin position="1"/>
        <end position="100"/>
    </location>
</feature>
<dbReference type="GeneID" id="20040508"/>
<dbReference type="InterPro" id="IPR044885">
    <property type="entry name" value="PRESA_N_sf"/>
</dbReference>
<dbReference type="EMBL" id="KI965506">
    <property type="protein sequence ID" value="EUD64384.1"/>
    <property type="molecule type" value="Genomic_DNA"/>
</dbReference>
<keyword evidence="3" id="KW-1185">Reference proteome</keyword>
<evidence type="ECO:0000259" key="1">
    <source>
        <dbReference type="Pfam" id="PF09687"/>
    </source>
</evidence>
<proteinExistence type="predicted"/>
<dbReference type="Gene3D" id="6.10.280.180">
    <property type="entry name" value="Plasmodium RESA, N-terminal helical domain"/>
    <property type="match status" value="1"/>
</dbReference>
<accession>W7A5L7</accession>
<organism evidence="2 3">
    <name type="scientific">Plasmodium inui San Antonio 1</name>
    <dbReference type="NCBI Taxonomy" id="1237626"/>
    <lineage>
        <taxon>Eukaryota</taxon>
        <taxon>Sar</taxon>
        <taxon>Alveolata</taxon>
        <taxon>Apicomplexa</taxon>
        <taxon>Aconoidasida</taxon>
        <taxon>Haemosporida</taxon>
        <taxon>Plasmodiidae</taxon>
        <taxon>Plasmodium</taxon>
        <taxon>Plasmodium (Plasmodium)</taxon>
    </lineage>
</organism>
<dbReference type="AlphaFoldDB" id="W7A5L7"/>
<sequence length="129" mass="15619">MNSIWWQVRSIEASKFDNIENDLSEHLKVLAAKYKTHDDLVDYKLEDYSDMIWRRKKEHEVFYNMRFYALLDRESFELNEFVDLINESQDSISKFRDELINTSGSLFNEKVKKKNHMIQSLLDSYFSNF</sequence>
<evidence type="ECO:0000313" key="2">
    <source>
        <dbReference type="EMBL" id="EUD64384.1"/>
    </source>
</evidence>
<protein>
    <recommendedName>
        <fullName evidence="1">Plasmodium RESA N-terminal domain-containing protein</fullName>
    </recommendedName>
</protein>
<gene>
    <name evidence="2" type="ORF">C922_05234</name>
</gene>
<evidence type="ECO:0000313" key="3">
    <source>
        <dbReference type="Proteomes" id="UP000030640"/>
    </source>
</evidence>
<reference evidence="2 3" key="1">
    <citation type="submission" date="2013-02" db="EMBL/GenBank/DDBJ databases">
        <title>The Genome Sequence of Plasmodium inui San Antonio 1.</title>
        <authorList>
            <consortium name="The Broad Institute Genome Sequencing Platform"/>
            <consortium name="The Broad Institute Genome Sequencing Center for Infectious Disease"/>
            <person name="Neafsey D."/>
            <person name="Cheeseman I."/>
            <person name="Volkman S."/>
            <person name="Adams J."/>
            <person name="Walker B."/>
            <person name="Young S.K."/>
            <person name="Zeng Q."/>
            <person name="Gargeya S."/>
            <person name="Fitzgerald M."/>
            <person name="Haas B."/>
            <person name="Abouelleil A."/>
            <person name="Alvarado L."/>
            <person name="Arachchi H.M."/>
            <person name="Berlin A.M."/>
            <person name="Chapman S.B."/>
            <person name="Dewar J."/>
            <person name="Goldberg J."/>
            <person name="Griggs A."/>
            <person name="Gujja S."/>
            <person name="Hansen M."/>
            <person name="Howarth C."/>
            <person name="Imamovic A."/>
            <person name="Larimer J."/>
            <person name="McCowan C."/>
            <person name="Murphy C."/>
            <person name="Neiman D."/>
            <person name="Pearson M."/>
            <person name="Priest M."/>
            <person name="Roberts A."/>
            <person name="Saif S."/>
            <person name="Shea T."/>
            <person name="Sisk P."/>
            <person name="Sykes S."/>
            <person name="Wortman J."/>
            <person name="Nusbaum C."/>
            <person name="Birren B."/>
        </authorList>
    </citation>
    <scope>NUCLEOTIDE SEQUENCE [LARGE SCALE GENOMIC DNA]</scope>
    <source>
        <strain evidence="2 3">San Antonio 1</strain>
    </source>
</reference>
<dbReference type="RefSeq" id="XP_008819028.1">
    <property type="nucleotide sequence ID" value="XM_008820806.1"/>
</dbReference>
<name>W7A5L7_9APIC</name>
<dbReference type="Proteomes" id="UP000030640">
    <property type="component" value="Unassembled WGS sequence"/>
</dbReference>
<dbReference type="Pfam" id="PF09687">
    <property type="entry name" value="PRESAN"/>
    <property type="match status" value="1"/>
</dbReference>
<dbReference type="InterPro" id="IPR019111">
    <property type="entry name" value="PRESA_N"/>
</dbReference>
<dbReference type="VEuPathDB" id="PlasmoDB:C922_05234"/>
<dbReference type="OrthoDB" id="380740at2759"/>